<keyword evidence="1" id="KW-1185">Reference proteome</keyword>
<name>A0A1I8APT9_9BILA</name>
<reference evidence="2" key="1">
    <citation type="submission" date="2016-11" db="UniProtKB">
        <authorList>
            <consortium name="WormBaseParasite"/>
        </authorList>
    </citation>
    <scope>IDENTIFICATION</scope>
</reference>
<evidence type="ECO:0000313" key="1">
    <source>
        <dbReference type="Proteomes" id="UP000095287"/>
    </source>
</evidence>
<organism evidence="1 2">
    <name type="scientific">Steinernema glaseri</name>
    <dbReference type="NCBI Taxonomy" id="37863"/>
    <lineage>
        <taxon>Eukaryota</taxon>
        <taxon>Metazoa</taxon>
        <taxon>Ecdysozoa</taxon>
        <taxon>Nematoda</taxon>
        <taxon>Chromadorea</taxon>
        <taxon>Rhabditida</taxon>
        <taxon>Tylenchina</taxon>
        <taxon>Panagrolaimomorpha</taxon>
        <taxon>Strongyloidoidea</taxon>
        <taxon>Steinernematidae</taxon>
        <taxon>Steinernema</taxon>
    </lineage>
</organism>
<protein>
    <submittedName>
        <fullName evidence="2">RWD domain-containing protein</fullName>
    </submittedName>
</protein>
<dbReference type="Gene3D" id="1.20.58.70">
    <property type="match status" value="1"/>
</dbReference>
<dbReference type="WBParaSite" id="L893_g7635.t1">
    <property type="protein sequence ID" value="L893_g7635.t1"/>
    <property type="gene ID" value="L893_g7635"/>
</dbReference>
<accession>A0A1I8APT9</accession>
<dbReference type="Proteomes" id="UP000095287">
    <property type="component" value="Unplaced"/>
</dbReference>
<sequence length="76" mass="8836">MAEFSSSARQIRSRLKRGSEAFATVKIKNLTPSEMTLELEEDSLYPTTFPVVVQRIRRTQQDDMNQKLADLLDRYN</sequence>
<evidence type="ECO:0000313" key="2">
    <source>
        <dbReference type="WBParaSite" id="L893_g7635.t1"/>
    </source>
</evidence>
<dbReference type="AlphaFoldDB" id="A0A1I8APT9"/>
<proteinExistence type="predicted"/>